<dbReference type="Pfam" id="PF20180">
    <property type="entry name" value="UQCC2_CBP6"/>
    <property type="match status" value="1"/>
</dbReference>
<protein>
    <recommendedName>
        <fullName evidence="6">Mitochondrial nucleoid factor 1</fullName>
    </recommendedName>
    <alternativeName>
        <fullName evidence="5">Mitochondrial protein M19</fullName>
    </alternativeName>
</protein>
<comment type="caution">
    <text evidence="7">The sequence shown here is derived from an EMBL/GenBank/DDBJ whole genome shotgun (WGS) entry which is preliminary data.</text>
</comment>
<dbReference type="PANTHER" id="PTHR34260:SF1">
    <property type="entry name" value="UBIQUINOL-CYTOCHROME-C REDUCTASE COMPLEX ASSEMBLY FACTOR 2"/>
    <property type="match status" value="1"/>
</dbReference>
<dbReference type="Proteomes" id="UP001233999">
    <property type="component" value="Unassembled WGS sequence"/>
</dbReference>
<evidence type="ECO:0000256" key="4">
    <source>
        <dbReference type="ARBA" id="ARBA00023271"/>
    </source>
</evidence>
<keyword evidence="3" id="KW-0496">Mitochondrion</keyword>
<keyword evidence="4" id="KW-1135">Mitochondrion nucleoid</keyword>
<evidence type="ECO:0000256" key="2">
    <source>
        <dbReference type="ARBA" id="ARBA00022946"/>
    </source>
</evidence>
<evidence type="ECO:0000256" key="3">
    <source>
        <dbReference type="ARBA" id="ARBA00023128"/>
    </source>
</evidence>
<accession>A0AAD8E721</accession>
<dbReference type="GO" id="GO:0034551">
    <property type="term" value="P:mitochondrial respiratory chain complex III assembly"/>
    <property type="evidence" value="ECO:0007669"/>
    <property type="project" value="TreeGrafter"/>
</dbReference>
<keyword evidence="8" id="KW-1185">Reference proteome</keyword>
<gene>
    <name evidence="7" type="ORF">L9F63_004797</name>
</gene>
<dbReference type="EMBL" id="JASPKZ010008386">
    <property type="protein sequence ID" value="KAJ9579538.1"/>
    <property type="molecule type" value="Genomic_DNA"/>
</dbReference>
<evidence type="ECO:0000256" key="6">
    <source>
        <dbReference type="ARBA" id="ARBA00032983"/>
    </source>
</evidence>
<evidence type="ECO:0000256" key="5">
    <source>
        <dbReference type="ARBA" id="ARBA00031206"/>
    </source>
</evidence>
<dbReference type="GO" id="GO:0042645">
    <property type="term" value="C:mitochondrial nucleoid"/>
    <property type="evidence" value="ECO:0007669"/>
    <property type="project" value="UniProtKB-SubCell"/>
</dbReference>
<dbReference type="InterPro" id="IPR037698">
    <property type="entry name" value="UQCC2"/>
</dbReference>
<dbReference type="AlphaFoldDB" id="A0AAD8E721"/>
<name>A0AAD8E721_DIPPU</name>
<evidence type="ECO:0000313" key="8">
    <source>
        <dbReference type="Proteomes" id="UP001233999"/>
    </source>
</evidence>
<proteinExistence type="predicted"/>
<organism evidence="7 8">
    <name type="scientific">Diploptera punctata</name>
    <name type="common">Pacific beetle cockroach</name>
    <dbReference type="NCBI Taxonomy" id="6984"/>
    <lineage>
        <taxon>Eukaryota</taxon>
        <taxon>Metazoa</taxon>
        <taxon>Ecdysozoa</taxon>
        <taxon>Arthropoda</taxon>
        <taxon>Hexapoda</taxon>
        <taxon>Insecta</taxon>
        <taxon>Pterygota</taxon>
        <taxon>Neoptera</taxon>
        <taxon>Polyneoptera</taxon>
        <taxon>Dictyoptera</taxon>
        <taxon>Blattodea</taxon>
        <taxon>Blaberoidea</taxon>
        <taxon>Blaberidae</taxon>
        <taxon>Diplopterinae</taxon>
        <taxon>Diploptera</taxon>
    </lineage>
</organism>
<reference evidence="7" key="2">
    <citation type="submission" date="2023-05" db="EMBL/GenBank/DDBJ databases">
        <authorList>
            <person name="Fouks B."/>
        </authorList>
    </citation>
    <scope>NUCLEOTIDE SEQUENCE</scope>
    <source>
        <strain evidence="7">Stay&amp;Tobe</strain>
        <tissue evidence="7">Testes</tissue>
    </source>
</reference>
<reference evidence="7" key="1">
    <citation type="journal article" date="2023" name="IScience">
        <title>Live-bearing cockroach genome reveals convergent evolutionary mechanisms linked to viviparity in insects and beyond.</title>
        <authorList>
            <person name="Fouks B."/>
            <person name="Harrison M.C."/>
            <person name="Mikhailova A.A."/>
            <person name="Marchal E."/>
            <person name="English S."/>
            <person name="Carruthers M."/>
            <person name="Jennings E.C."/>
            <person name="Chiamaka E.L."/>
            <person name="Frigard R.A."/>
            <person name="Pippel M."/>
            <person name="Attardo G.M."/>
            <person name="Benoit J.B."/>
            <person name="Bornberg-Bauer E."/>
            <person name="Tobe S.S."/>
        </authorList>
    </citation>
    <scope>NUCLEOTIDE SEQUENCE</scope>
    <source>
        <strain evidence="7">Stay&amp;Tobe</strain>
    </source>
</reference>
<comment type="subcellular location">
    <subcellularLocation>
        <location evidence="1">Mitochondrion matrix</location>
        <location evidence="1">Mitochondrion nucleoid</location>
    </subcellularLocation>
</comment>
<evidence type="ECO:0000256" key="1">
    <source>
        <dbReference type="ARBA" id="ARBA00004436"/>
    </source>
</evidence>
<dbReference type="PANTHER" id="PTHR34260">
    <property type="entry name" value="UBIQUINOL-CYTOCHROME-C REDUCTASE COMPLEX ASSEMBLY FACTOR 2"/>
    <property type="match status" value="1"/>
</dbReference>
<keyword evidence="2" id="KW-0809">Transit peptide</keyword>
<sequence>MANSYRNFLKLLEHWPVDTTKLGRDFGQHIREQVKVAFKGGELKIVDEAECNRIHASLKRLANNHYGQMFVRENKVSSTGLSAEECGAILSNEFLEELSTSERGFFSKYFSFKNRDK</sequence>
<evidence type="ECO:0000313" key="7">
    <source>
        <dbReference type="EMBL" id="KAJ9579538.1"/>
    </source>
</evidence>